<dbReference type="SUPFAM" id="SSF54211">
    <property type="entry name" value="Ribosomal protein S5 domain 2-like"/>
    <property type="match status" value="1"/>
</dbReference>
<dbReference type="NCBIfam" id="TIGR00257">
    <property type="entry name" value="IMPACT_YIGZ"/>
    <property type="match status" value="1"/>
</dbReference>
<dbReference type="Gene3D" id="3.30.230.30">
    <property type="entry name" value="Impact, N-terminal domain"/>
    <property type="match status" value="1"/>
</dbReference>
<organism evidence="4 5">
    <name type="scientific">Pullulanibacillus camelliae</name>
    <dbReference type="NCBI Taxonomy" id="1707096"/>
    <lineage>
        <taxon>Bacteria</taxon>
        <taxon>Bacillati</taxon>
        <taxon>Bacillota</taxon>
        <taxon>Bacilli</taxon>
        <taxon>Bacillales</taxon>
        <taxon>Sporolactobacillaceae</taxon>
        <taxon>Pullulanibacillus</taxon>
    </lineage>
</organism>
<dbReference type="Proteomes" id="UP000628775">
    <property type="component" value="Unassembled WGS sequence"/>
</dbReference>
<dbReference type="InterPro" id="IPR015796">
    <property type="entry name" value="Impact_YigZ-like"/>
</dbReference>
<dbReference type="PANTHER" id="PTHR16301:SF20">
    <property type="entry name" value="IMPACT FAMILY MEMBER YIGZ"/>
    <property type="match status" value="1"/>
</dbReference>
<proteinExistence type="inferred from homology"/>
<dbReference type="GO" id="GO:0006446">
    <property type="term" value="P:regulation of translational initiation"/>
    <property type="evidence" value="ECO:0007669"/>
    <property type="project" value="TreeGrafter"/>
</dbReference>
<keyword evidence="5" id="KW-1185">Reference proteome</keyword>
<dbReference type="InterPro" id="IPR015269">
    <property type="entry name" value="UPF0029_Impact_C"/>
</dbReference>
<dbReference type="RefSeq" id="WP_188699074.1">
    <property type="nucleotide sequence ID" value="NZ_BMIR01000041.1"/>
</dbReference>
<reference evidence="4" key="1">
    <citation type="journal article" date="2014" name="Int. J. Syst. Evol. Microbiol.">
        <title>Complete genome sequence of Corynebacterium casei LMG S-19264T (=DSM 44701T), isolated from a smear-ripened cheese.</title>
        <authorList>
            <consortium name="US DOE Joint Genome Institute (JGI-PGF)"/>
            <person name="Walter F."/>
            <person name="Albersmeier A."/>
            <person name="Kalinowski J."/>
            <person name="Ruckert C."/>
        </authorList>
    </citation>
    <scope>NUCLEOTIDE SEQUENCE</scope>
    <source>
        <strain evidence="4">CGMCC 1.15371</strain>
    </source>
</reference>
<feature type="domain" description="Impact N-terminal" evidence="2">
    <location>
        <begin position="19"/>
        <end position="122"/>
    </location>
</feature>
<dbReference type="InterPro" id="IPR036956">
    <property type="entry name" value="Impact_N_sf"/>
</dbReference>
<sequence length="217" mass="24065">MSQPYYTVKRQAENEIVIQKSKFIAHVTHIENESEAQQMISELNKVHWKANHNCYAYVVGENNNVQKASDAGEPSGTAGVPILEVLKKKDLRDTLVVVTRYFGGIKLGAGGLIRAYSQATTAGIAASGVVERVPVTLYKITIDYPLLGAIENALQHSSYILRETTYTENVALEIAVREQDASEFTDWMKNLTNGQAIILKMDDTFIEVDITSSEKLI</sequence>
<protein>
    <submittedName>
        <fullName evidence="4">IMPACT family member YvyE</fullName>
    </submittedName>
</protein>
<evidence type="ECO:0000259" key="3">
    <source>
        <dbReference type="Pfam" id="PF09186"/>
    </source>
</evidence>
<feature type="domain" description="UPF0029" evidence="3">
    <location>
        <begin position="140"/>
        <end position="195"/>
    </location>
</feature>
<dbReference type="Gene3D" id="3.30.70.240">
    <property type="match status" value="1"/>
</dbReference>
<dbReference type="InterPro" id="IPR035647">
    <property type="entry name" value="EFG_III/V"/>
</dbReference>
<reference evidence="4" key="2">
    <citation type="submission" date="2020-09" db="EMBL/GenBank/DDBJ databases">
        <authorList>
            <person name="Sun Q."/>
            <person name="Zhou Y."/>
        </authorList>
    </citation>
    <scope>NUCLEOTIDE SEQUENCE</scope>
    <source>
        <strain evidence="4">CGMCC 1.15371</strain>
    </source>
</reference>
<evidence type="ECO:0000256" key="1">
    <source>
        <dbReference type="ARBA" id="ARBA00007665"/>
    </source>
</evidence>
<dbReference type="SUPFAM" id="SSF54980">
    <property type="entry name" value="EF-G C-terminal domain-like"/>
    <property type="match status" value="1"/>
</dbReference>
<dbReference type="InterPro" id="IPR020569">
    <property type="entry name" value="UPF0029_Impact_CS"/>
</dbReference>
<dbReference type="InterPro" id="IPR001498">
    <property type="entry name" value="Impact_N"/>
</dbReference>
<dbReference type="EMBL" id="BMIR01000041">
    <property type="protein sequence ID" value="GGE57047.1"/>
    <property type="molecule type" value="Genomic_DNA"/>
</dbReference>
<evidence type="ECO:0000313" key="5">
    <source>
        <dbReference type="Proteomes" id="UP000628775"/>
    </source>
</evidence>
<dbReference type="AlphaFoldDB" id="A0A8J3E031"/>
<evidence type="ECO:0000313" key="4">
    <source>
        <dbReference type="EMBL" id="GGE57047.1"/>
    </source>
</evidence>
<dbReference type="Pfam" id="PF09186">
    <property type="entry name" value="DUF1949"/>
    <property type="match status" value="1"/>
</dbReference>
<dbReference type="InterPro" id="IPR020568">
    <property type="entry name" value="Ribosomal_Su5_D2-typ_SF"/>
</dbReference>
<comment type="similarity">
    <text evidence="1">Belongs to the IMPACT family.</text>
</comment>
<dbReference type="GO" id="GO:0005737">
    <property type="term" value="C:cytoplasm"/>
    <property type="evidence" value="ECO:0007669"/>
    <property type="project" value="TreeGrafter"/>
</dbReference>
<dbReference type="InterPro" id="IPR023582">
    <property type="entry name" value="Impact"/>
</dbReference>
<gene>
    <name evidence="4" type="primary">yvyE</name>
    <name evidence="4" type="ORF">GCM10011391_39920</name>
</gene>
<accession>A0A8J3E031</accession>
<comment type="caution">
    <text evidence="4">The sequence shown here is derived from an EMBL/GenBank/DDBJ whole genome shotgun (WGS) entry which is preliminary data.</text>
</comment>
<dbReference type="Pfam" id="PF01205">
    <property type="entry name" value="Impact_N"/>
    <property type="match status" value="1"/>
</dbReference>
<evidence type="ECO:0000259" key="2">
    <source>
        <dbReference type="Pfam" id="PF01205"/>
    </source>
</evidence>
<name>A0A8J3E031_9BACL</name>
<dbReference type="PANTHER" id="PTHR16301">
    <property type="entry name" value="IMPACT-RELATED"/>
    <property type="match status" value="1"/>
</dbReference>
<dbReference type="PROSITE" id="PS00910">
    <property type="entry name" value="UPF0029"/>
    <property type="match status" value="1"/>
</dbReference>